<dbReference type="Proteomes" id="UP000663918">
    <property type="component" value="Chromosome"/>
</dbReference>
<dbReference type="EMBL" id="CP062222">
    <property type="protein sequence ID" value="QTC91281.1"/>
    <property type="molecule type" value="Genomic_DNA"/>
</dbReference>
<feature type="region of interest" description="Disordered" evidence="1">
    <location>
        <begin position="84"/>
        <end position="106"/>
    </location>
</feature>
<dbReference type="RefSeq" id="WP_207870438.1">
    <property type="nucleotide sequence ID" value="NZ_CP062222.1"/>
</dbReference>
<feature type="signal peptide" evidence="2">
    <location>
        <begin position="1"/>
        <end position="23"/>
    </location>
</feature>
<reference evidence="3" key="1">
    <citation type="submission" date="2020-09" db="EMBL/GenBank/DDBJ databases">
        <title>Brevundimonas sp. LVF2 isolated from a puddle in Goettingen, Germany.</title>
        <authorList>
            <person name="Friedrich I."/>
            <person name="Klassen A."/>
            <person name="Hannes N."/>
            <person name="Schneider D."/>
            <person name="Hertel R."/>
            <person name="Daniel R."/>
        </authorList>
    </citation>
    <scope>NUCLEOTIDE SEQUENCE</scope>
    <source>
        <strain evidence="3">LVF2</strain>
    </source>
</reference>
<feature type="chain" id="PRO_5037547682" evidence="2">
    <location>
        <begin position="24"/>
        <end position="106"/>
    </location>
</feature>
<sequence>MNRIATIAVAAATLLSAAAPAFAAQTAQAPGRINVTLCERDALTQAAFRRNYGGQPSFVTADHVLAARASGERWSEPRCMTASEHQRLTQAMAPRTSRAAAARPAL</sequence>
<feature type="compositionally biased region" description="Low complexity" evidence="1">
    <location>
        <begin position="91"/>
        <end position="106"/>
    </location>
</feature>
<evidence type="ECO:0000256" key="2">
    <source>
        <dbReference type="SAM" id="SignalP"/>
    </source>
</evidence>
<dbReference type="KEGG" id="bgoe:IFJ75_19130"/>
<keyword evidence="2" id="KW-0732">Signal</keyword>
<dbReference type="AlphaFoldDB" id="A0A975C4S1"/>
<evidence type="ECO:0000313" key="3">
    <source>
        <dbReference type="EMBL" id="QTC91281.1"/>
    </source>
</evidence>
<evidence type="ECO:0000313" key="4">
    <source>
        <dbReference type="Proteomes" id="UP000663918"/>
    </source>
</evidence>
<proteinExistence type="predicted"/>
<gene>
    <name evidence="3" type="ORF">IFJ75_19130</name>
</gene>
<accession>A0A975C4S1</accession>
<name>A0A975C4S1_9CAUL</name>
<evidence type="ECO:0000256" key="1">
    <source>
        <dbReference type="SAM" id="MobiDB-lite"/>
    </source>
</evidence>
<organism evidence="3 4">
    <name type="scientific">Brevundimonas goettingensis</name>
    <dbReference type="NCBI Taxonomy" id="2774190"/>
    <lineage>
        <taxon>Bacteria</taxon>
        <taxon>Pseudomonadati</taxon>
        <taxon>Pseudomonadota</taxon>
        <taxon>Alphaproteobacteria</taxon>
        <taxon>Caulobacterales</taxon>
        <taxon>Caulobacteraceae</taxon>
        <taxon>Brevundimonas</taxon>
    </lineage>
</organism>
<keyword evidence="4" id="KW-1185">Reference proteome</keyword>
<protein>
    <submittedName>
        <fullName evidence="3">Uncharacterized protein</fullName>
    </submittedName>
</protein>